<name>A0A266Q2L7_9GAMM</name>
<reference evidence="5" key="1">
    <citation type="submission" date="2017-05" db="EMBL/GenBank/DDBJ databases">
        <authorList>
            <person name="Barney B.M."/>
        </authorList>
    </citation>
    <scope>NUCLEOTIDE SEQUENCE [LARGE SCALE GENOMIC DNA]</scope>
    <source>
        <strain evidence="5">PSBB022</strain>
    </source>
</reference>
<gene>
    <name evidence="4" type="ORF">CBP51_19580</name>
</gene>
<evidence type="ECO:0000259" key="3">
    <source>
        <dbReference type="Pfam" id="PF13511"/>
    </source>
</evidence>
<dbReference type="AlphaFoldDB" id="A0A266Q2L7"/>
<keyword evidence="2" id="KW-0732">Signal</keyword>
<evidence type="ECO:0000256" key="1">
    <source>
        <dbReference type="SAM" id="MobiDB-lite"/>
    </source>
</evidence>
<dbReference type="InterPro" id="IPR025392">
    <property type="entry name" value="DUF4124"/>
</dbReference>
<protein>
    <recommendedName>
        <fullName evidence="3">DUF4124 domain-containing protein</fullName>
    </recommendedName>
</protein>
<dbReference type="Pfam" id="PF13511">
    <property type="entry name" value="DUF4124"/>
    <property type="match status" value="1"/>
</dbReference>
<evidence type="ECO:0000313" key="4">
    <source>
        <dbReference type="EMBL" id="OZY83609.1"/>
    </source>
</evidence>
<proteinExistence type="predicted"/>
<evidence type="ECO:0000313" key="5">
    <source>
        <dbReference type="Proteomes" id="UP000216101"/>
    </source>
</evidence>
<evidence type="ECO:0000256" key="2">
    <source>
        <dbReference type="SAM" id="SignalP"/>
    </source>
</evidence>
<feature type="chain" id="PRO_5012763374" description="DUF4124 domain-containing protein" evidence="2">
    <location>
        <begin position="25"/>
        <end position="143"/>
    </location>
</feature>
<feature type="compositionally biased region" description="Low complexity" evidence="1">
    <location>
        <begin position="67"/>
        <end position="86"/>
    </location>
</feature>
<dbReference type="RefSeq" id="WP_078045137.1">
    <property type="nucleotide sequence ID" value="NZ_NHNI01000004.1"/>
</dbReference>
<sequence>MNKNFLIGMISACALALSAGNALAAKDKVYTWTDEKGVVHYGERPPKDSQATLIKTRTGHSEPTPVAATPAQNTTGTTAPTANTNTKDIDPERCNTARKNLELLNTVARIRVAGEDGNMRTLTEEDKATQRTTMQTIIDEACE</sequence>
<dbReference type="Proteomes" id="UP000216101">
    <property type="component" value="Unassembled WGS sequence"/>
</dbReference>
<keyword evidence="5" id="KW-1185">Reference proteome</keyword>
<comment type="caution">
    <text evidence="4">The sequence shown here is derived from an EMBL/GenBank/DDBJ whole genome shotgun (WGS) entry which is preliminary data.</text>
</comment>
<feature type="domain" description="DUF4124" evidence="3">
    <location>
        <begin position="15"/>
        <end position="69"/>
    </location>
</feature>
<feature type="region of interest" description="Disordered" evidence="1">
    <location>
        <begin position="57"/>
        <end position="91"/>
    </location>
</feature>
<dbReference type="EMBL" id="NHNI01000004">
    <property type="protein sequence ID" value="OZY83609.1"/>
    <property type="molecule type" value="Genomic_DNA"/>
</dbReference>
<feature type="signal peptide" evidence="2">
    <location>
        <begin position="1"/>
        <end position="24"/>
    </location>
</feature>
<organism evidence="4 5">
    <name type="scientific">Cellvibrio mixtus</name>
    <dbReference type="NCBI Taxonomy" id="39650"/>
    <lineage>
        <taxon>Bacteria</taxon>
        <taxon>Pseudomonadati</taxon>
        <taxon>Pseudomonadota</taxon>
        <taxon>Gammaproteobacteria</taxon>
        <taxon>Cellvibrionales</taxon>
        <taxon>Cellvibrionaceae</taxon>
        <taxon>Cellvibrio</taxon>
    </lineage>
</organism>
<accession>A0A266Q2L7</accession>